<keyword evidence="2" id="KW-1185">Reference proteome</keyword>
<proteinExistence type="predicted"/>
<organism evidence="1 2">
    <name type="scientific">Coniochaeta ligniaria NRRL 30616</name>
    <dbReference type="NCBI Taxonomy" id="1408157"/>
    <lineage>
        <taxon>Eukaryota</taxon>
        <taxon>Fungi</taxon>
        <taxon>Dikarya</taxon>
        <taxon>Ascomycota</taxon>
        <taxon>Pezizomycotina</taxon>
        <taxon>Sordariomycetes</taxon>
        <taxon>Sordariomycetidae</taxon>
        <taxon>Coniochaetales</taxon>
        <taxon>Coniochaetaceae</taxon>
        <taxon>Coniochaeta</taxon>
    </lineage>
</organism>
<dbReference type="EMBL" id="KV875095">
    <property type="protein sequence ID" value="OIW32568.1"/>
    <property type="molecule type" value="Genomic_DNA"/>
</dbReference>
<dbReference type="STRING" id="1408157.A0A1J7JRG4"/>
<evidence type="ECO:0000313" key="2">
    <source>
        <dbReference type="Proteomes" id="UP000182658"/>
    </source>
</evidence>
<dbReference type="Gene3D" id="3.10.450.50">
    <property type="match status" value="1"/>
</dbReference>
<reference evidence="1 2" key="1">
    <citation type="submission" date="2016-10" db="EMBL/GenBank/DDBJ databases">
        <title>Draft genome sequence of Coniochaeta ligniaria NRRL30616, a lignocellulolytic fungus for bioabatement of inhibitors in plant biomass hydrolysates.</title>
        <authorList>
            <consortium name="DOE Joint Genome Institute"/>
            <person name="Jimenez D.J."/>
            <person name="Hector R.E."/>
            <person name="Riley R."/>
            <person name="Sun H."/>
            <person name="Grigoriev I.V."/>
            <person name="Van Elsas J.D."/>
            <person name="Nichols N.N."/>
        </authorList>
    </citation>
    <scope>NUCLEOTIDE SEQUENCE [LARGE SCALE GENOMIC DNA]</scope>
    <source>
        <strain evidence="1 2">NRRL 30616</strain>
    </source>
</reference>
<name>A0A1J7JRG4_9PEZI</name>
<sequence>MAPGDWYDETTLTTVEDTWKNLSYPKSKLHKPELIKEEQEILDLYKGWAHCMNKEFNASIEPGRKFYNFDDVVTFDIYGFTGRGAFKPHFDETFHYFSNSKFEIKDIECFATSPTSGYATMYQRLTGGKSDDGKPFEMTYRITGILAKTNGQWQWVTMGTYGYP</sequence>
<evidence type="ECO:0008006" key="3">
    <source>
        <dbReference type="Google" id="ProtNLM"/>
    </source>
</evidence>
<dbReference type="InParanoid" id="A0A1J7JRG4"/>
<dbReference type="AlphaFoldDB" id="A0A1J7JRG4"/>
<dbReference type="InterPro" id="IPR032710">
    <property type="entry name" value="NTF2-like_dom_sf"/>
</dbReference>
<accession>A0A1J7JRG4</accession>
<protein>
    <recommendedName>
        <fullName evidence="3">SnoaL-like domain-containing protein</fullName>
    </recommendedName>
</protein>
<dbReference type="OrthoDB" id="4128781at2759"/>
<dbReference type="SUPFAM" id="SSF54427">
    <property type="entry name" value="NTF2-like"/>
    <property type="match status" value="1"/>
</dbReference>
<dbReference type="Proteomes" id="UP000182658">
    <property type="component" value="Unassembled WGS sequence"/>
</dbReference>
<gene>
    <name evidence="1" type="ORF">CONLIGDRAFT_678956</name>
</gene>
<evidence type="ECO:0000313" key="1">
    <source>
        <dbReference type="EMBL" id="OIW32568.1"/>
    </source>
</evidence>